<evidence type="ECO:0000313" key="1">
    <source>
        <dbReference type="EMBL" id="GEB32964.1"/>
    </source>
</evidence>
<reference evidence="1 2" key="1">
    <citation type="submission" date="2019-06" db="EMBL/GenBank/DDBJ databases">
        <title>Whole genome shotgun sequence of Brevibacillus parabrevis NBRC 12334.</title>
        <authorList>
            <person name="Hosoyama A."/>
            <person name="Uohara A."/>
            <person name="Ohji S."/>
            <person name="Ichikawa N."/>
        </authorList>
    </citation>
    <scope>NUCLEOTIDE SEQUENCE [LARGE SCALE GENOMIC DNA]</scope>
    <source>
        <strain evidence="1 2">NBRC 12334</strain>
    </source>
</reference>
<evidence type="ECO:0000313" key="2">
    <source>
        <dbReference type="Proteomes" id="UP000316882"/>
    </source>
</evidence>
<dbReference type="Proteomes" id="UP000316882">
    <property type="component" value="Unassembled WGS sequence"/>
</dbReference>
<keyword evidence="2" id="KW-1185">Reference proteome</keyword>
<name>A0A4Y3PHN7_BREPA</name>
<dbReference type="AlphaFoldDB" id="A0A4Y3PHN7"/>
<gene>
    <name evidence="1" type="ORF">BPA01_25440</name>
</gene>
<organism evidence="1 2">
    <name type="scientific">Brevibacillus parabrevis</name>
    <dbReference type="NCBI Taxonomy" id="54914"/>
    <lineage>
        <taxon>Bacteria</taxon>
        <taxon>Bacillati</taxon>
        <taxon>Bacillota</taxon>
        <taxon>Bacilli</taxon>
        <taxon>Bacillales</taxon>
        <taxon>Paenibacillaceae</taxon>
        <taxon>Brevibacillus</taxon>
    </lineage>
</organism>
<proteinExistence type="predicted"/>
<protein>
    <submittedName>
        <fullName evidence="1">Uncharacterized protein</fullName>
    </submittedName>
</protein>
<sequence length="54" mass="6083">MYPSVFTYNQCYPVHIHLIILGEVWGSQVKRHAKRHAPSYKSDGTKVLLVAEGG</sequence>
<comment type="caution">
    <text evidence="1">The sequence shown here is derived from an EMBL/GenBank/DDBJ whole genome shotgun (WGS) entry which is preliminary data.</text>
</comment>
<dbReference type="EMBL" id="BJMH01000010">
    <property type="protein sequence ID" value="GEB32964.1"/>
    <property type="molecule type" value="Genomic_DNA"/>
</dbReference>
<accession>A0A4Y3PHN7</accession>